<dbReference type="AlphaFoldDB" id="A0A0P4W5E7"/>
<dbReference type="InterPro" id="IPR027417">
    <property type="entry name" value="P-loop_NTPase"/>
</dbReference>
<evidence type="ECO:0000313" key="2">
    <source>
        <dbReference type="EMBL" id="JAI58647.1"/>
    </source>
</evidence>
<protein>
    <submittedName>
        <fullName evidence="2">Uncharacterized protein</fullName>
    </submittedName>
</protein>
<dbReference type="GO" id="GO:0000724">
    <property type="term" value="P:double-strand break repair via homologous recombination"/>
    <property type="evidence" value="ECO:0007669"/>
    <property type="project" value="InterPro"/>
</dbReference>
<evidence type="ECO:0000256" key="1">
    <source>
        <dbReference type="SAM" id="MobiDB-lite"/>
    </source>
</evidence>
<dbReference type="GO" id="GO:0005657">
    <property type="term" value="C:replication fork"/>
    <property type="evidence" value="ECO:0007669"/>
    <property type="project" value="InterPro"/>
</dbReference>
<dbReference type="EMBL" id="GDRN01100012">
    <property type="protein sequence ID" value="JAI58647.1"/>
    <property type="molecule type" value="Transcribed_RNA"/>
</dbReference>
<dbReference type="GO" id="GO:0033063">
    <property type="term" value="C:Rad51B-Rad51C-Rad51D-XRCC2 complex"/>
    <property type="evidence" value="ECO:0007669"/>
    <property type="project" value="InterPro"/>
</dbReference>
<accession>A0A0P4W5E7</accession>
<name>A0A0P4W5E7_SCYOL</name>
<dbReference type="InterPro" id="IPR030547">
    <property type="entry name" value="XRCC2"/>
</dbReference>
<dbReference type="PANTHER" id="PTHR46644:SF2">
    <property type="entry name" value="DNA REPAIR PROTEIN XRCC2"/>
    <property type="match status" value="1"/>
</dbReference>
<proteinExistence type="predicted"/>
<reference evidence="2" key="1">
    <citation type="submission" date="2015-09" db="EMBL/GenBank/DDBJ databases">
        <title>Scylla olivacea transcriptome.</title>
        <authorList>
            <person name="Ikhwanuddin M."/>
        </authorList>
    </citation>
    <scope>NUCLEOTIDE SEQUENCE</scope>
</reference>
<dbReference type="SUPFAM" id="SSF52540">
    <property type="entry name" value="P-loop containing nucleoside triphosphate hydrolases"/>
    <property type="match status" value="1"/>
</dbReference>
<sequence>MSTAADDPHNTTNPAEPNPTNPELTVDSCSRESTSAGDKILKSSTPVRHPCKYTPPVPTSPLVLGTSPGHTRQATRTPRAVSLVEYLREEPRTLHIDPHLFPTGLTPGDVVEVWGNANCGKSMLAVSLIATVLLPLVWCGVQIGGCDAGVLFIDCDQHFSVFQLVNLMYCKVKTRLKLARSALKEHRQGKAANTTIITNIQELTELLRCSTAALKDKVQDMVQGRLKGFHYIRCLESVQYPIALASMDEHLARNSDVCLLVVDSLSAFTWYDWIYRAGGKFVELKKYYDKVLGALLANVKKYKVALIAVKQALFLKTSEDTTRKTVNDGDERDESVMLEDDDMEEGDMMENMMESEYLGYAWVSAVTCRVITTKVRVTKGLLSVAPGNKNARNVDSNCDVKEELFSAEVIRNGESEKLHFVITEEGAVWRQTA</sequence>
<dbReference type="PANTHER" id="PTHR46644">
    <property type="entry name" value="DNA REPAIR PROTEIN XRCC2"/>
    <property type="match status" value="1"/>
</dbReference>
<organism evidence="2">
    <name type="scientific">Scylla olivacea</name>
    <name type="common">Orange mud crab</name>
    <name type="synonym">Cancer olivacea</name>
    <dbReference type="NCBI Taxonomy" id="85551"/>
    <lineage>
        <taxon>Eukaryota</taxon>
        <taxon>Metazoa</taxon>
        <taxon>Ecdysozoa</taxon>
        <taxon>Arthropoda</taxon>
        <taxon>Crustacea</taxon>
        <taxon>Multicrustacea</taxon>
        <taxon>Malacostraca</taxon>
        <taxon>Eumalacostraca</taxon>
        <taxon>Eucarida</taxon>
        <taxon>Decapoda</taxon>
        <taxon>Pleocyemata</taxon>
        <taxon>Brachyura</taxon>
        <taxon>Eubrachyura</taxon>
        <taxon>Portunoidea</taxon>
        <taxon>Portunidae</taxon>
        <taxon>Portuninae</taxon>
        <taxon>Scylla</taxon>
    </lineage>
</organism>
<feature type="compositionally biased region" description="Polar residues" evidence="1">
    <location>
        <begin position="27"/>
        <end position="46"/>
    </location>
</feature>
<feature type="region of interest" description="Disordered" evidence="1">
    <location>
        <begin position="1"/>
        <end position="77"/>
    </location>
</feature>
<dbReference type="EMBL" id="GDRN01100011">
    <property type="protein sequence ID" value="JAI58648.1"/>
    <property type="molecule type" value="Transcribed_RNA"/>
</dbReference>
<dbReference type="Gene3D" id="3.40.50.300">
    <property type="entry name" value="P-loop containing nucleotide triphosphate hydrolases"/>
    <property type="match status" value="1"/>
</dbReference>